<dbReference type="EMBL" id="HE600954">
    <property type="protein sequence ID" value="CAR99362.1"/>
    <property type="molecule type" value="Genomic_DNA"/>
</dbReference>
<keyword evidence="2" id="KW-1185">Reference proteome</keyword>
<dbReference type="Proteomes" id="UP000008549">
    <property type="component" value="Unassembled WGS sequence"/>
</dbReference>
<dbReference type="GeneID" id="68918566"/>
<dbReference type="AlphaFoldDB" id="B6IHI2"/>
<reference evidence="1 2" key="2">
    <citation type="journal article" date="2011" name="PLoS Genet.">
        <title>Caenorhabditis briggsae recombinant inbred line genotypes reveal inter-strain incompatibility and the evolution of recombination.</title>
        <authorList>
            <person name="Ross J.A."/>
            <person name="Koboldt D.C."/>
            <person name="Staisch J.E."/>
            <person name="Chamberlin H.M."/>
            <person name="Gupta B.P."/>
            <person name="Miller R.D."/>
            <person name="Baird S.E."/>
            <person name="Haag E.S."/>
        </authorList>
    </citation>
    <scope>NUCLEOTIDE SEQUENCE [LARGE SCALE GENOMIC DNA]</scope>
    <source>
        <strain evidence="1 2">AF16</strain>
    </source>
</reference>
<accession>B6IHI2</accession>
<gene>
    <name evidence="1" type="ORF">CBG27107</name>
    <name evidence="1" type="ORF">CBG_27107</name>
</gene>
<protein>
    <submittedName>
        <fullName evidence="1">Protein CBG27107</fullName>
    </submittedName>
</protein>
<name>B6IHI2_CAEBR</name>
<evidence type="ECO:0000313" key="1">
    <source>
        <dbReference type="EMBL" id="CAR99362.1"/>
    </source>
</evidence>
<dbReference type="CTD" id="68918566"/>
<dbReference type="RefSeq" id="XP_045098925.1">
    <property type="nucleotide sequence ID" value="XM_045237704.1"/>
</dbReference>
<reference evidence="1 2" key="1">
    <citation type="journal article" date="2003" name="PLoS Biol.">
        <title>The genome sequence of Caenorhabditis briggsae: a platform for comparative genomics.</title>
        <authorList>
            <person name="Stein L.D."/>
            <person name="Bao Z."/>
            <person name="Blasiar D."/>
            <person name="Blumenthal T."/>
            <person name="Brent M.R."/>
            <person name="Chen N."/>
            <person name="Chinwalla A."/>
            <person name="Clarke L."/>
            <person name="Clee C."/>
            <person name="Coghlan A."/>
            <person name="Coulson A."/>
            <person name="D'Eustachio P."/>
            <person name="Fitch D.H."/>
            <person name="Fulton L.A."/>
            <person name="Fulton R.E."/>
            <person name="Griffiths-Jones S."/>
            <person name="Harris T.W."/>
            <person name="Hillier L.W."/>
            <person name="Kamath R."/>
            <person name="Kuwabara P.E."/>
            <person name="Mardis E.R."/>
            <person name="Marra M.A."/>
            <person name="Miner T.L."/>
            <person name="Minx P."/>
            <person name="Mullikin J.C."/>
            <person name="Plumb R.W."/>
            <person name="Rogers J."/>
            <person name="Schein J.E."/>
            <person name="Sohrmann M."/>
            <person name="Spieth J."/>
            <person name="Stajich J.E."/>
            <person name="Wei C."/>
            <person name="Willey D."/>
            <person name="Wilson R.K."/>
            <person name="Durbin R."/>
            <person name="Waterston R.H."/>
        </authorList>
    </citation>
    <scope>NUCLEOTIDE SEQUENCE [LARGE SCALE GENOMIC DNA]</scope>
    <source>
        <strain evidence="1 2">AF16</strain>
    </source>
</reference>
<sequence length="70" mass="8322">MTMTFRKSGMMLLLDFRFLLDRIKIFPYIATFILLFYGCSSHERHEDDDVPNTIDPNPCVNEKHLSRKEL</sequence>
<dbReference type="HOGENOM" id="CLU_2760101_0_0_1"/>
<organism evidence="1 2">
    <name type="scientific">Caenorhabditis briggsae</name>
    <dbReference type="NCBI Taxonomy" id="6238"/>
    <lineage>
        <taxon>Eukaryota</taxon>
        <taxon>Metazoa</taxon>
        <taxon>Ecdysozoa</taxon>
        <taxon>Nematoda</taxon>
        <taxon>Chromadorea</taxon>
        <taxon>Rhabditida</taxon>
        <taxon>Rhabditina</taxon>
        <taxon>Rhabditomorpha</taxon>
        <taxon>Rhabditoidea</taxon>
        <taxon>Rhabditidae</taxon>
        <taxon>Peloderinae</taxon>
        <taxon>Caenorhabditis</taxon>
    </lineage>
</organism>
<dbReference type="InParanoid" id="B6IHI2"/>
<dbReference type="KEGG" id="cbr:CBG_27107"/>
<proteinExistence type="predicted"/>
<evidence type="ECO:0000313" key="2">
    <source>
        <dbReference type="Proteomes" id="UP000008549"/>
    </source>
</evidence>